<protein>
    <submittedName>
        <fullName evidence="2">Cupin domain-containing protein</fullName>
    </submittedName>
</protein>
<dbReference type="Gene3D" id="2.60.120.10">
    <property type="entry name" value="Jelly Rolls"/>
    <property type="match status" value="1"/>
</dbReference>
<evidence type="ECO:0000313" key="2">
    <source>
        <dbReference type="EMBL" id="MBR0679606.1"/>
    </source>
</evidence>
<dbReference type="InterPro" id="IPR013096">
    <property type="entry name" value="Cupin_2"/>
</dbReference>
<reference evidence="2" key="1">
    <citation type="submission" date="2020-01" db="EMBL/GenBank/DDBJ databases">
        <authorList>
            <person name="Rat A."/>
        </authorList>
    </citation>
    <scope>NUCLEOTIDE SEQUENCE</scope>
    <source>
        <strain evidence="2">LMG 31228</strain>
    </source>
</reference>
<dbReference type="InterPro" id="IPR011051">
    <property type="entry name" value="RmlC_Cupin_sf"/>
</dbReference>
<proteinExistence type="predicted"/>
<keyword evidence="3" id="KW-1185">Reference proteome</keyword>
<dbReference type="EMBL" id="JAAEDL010000002">
    <property type="protein sequence ID" value="MBR0679606.1"/>
    <property type="molecule type" value="Genomic_DNA"/>
</dbReference>
<evidence type="ECO:0000313" key="3">
    <source>
        <dbReference type="Proteomes" id="UP001138709"/>
    </source>
</evidence>
<dbReference type="Pfam" id="PF07883">
    <property type="entry name" value="Cupin_2"/>
    <property type="match status" value="1"/>
</dbReference>
<reference evidence="2" key="2">
    <citation type="journal article" date="2021" name="Syst. Appl. Microbiol.">
        <title>Roseomonas hellenica sp. nov., isolated from roots of wild-growing Alkanna tinctoria.</title>
        <authorList>
            <person name="Rat A."/>
            <person name="Naranjo H.D."/>
            <person name="Lebbe L."/>
            <person name="Cnockaert M."/>
            <person name="Krigas N."/>
            <person name="Grigoriadou K."/>
            <person name="Maloupa E."/>
            <person name="Willems A."/>
        </authorList>
    </citation>
    <scope>NUCLEOTIDE SEQUENCE</scope>
    <source>
        <strain evidence="2">LMG 31228</strain>
    </source>
</reference>
<dbReference type="Proteomes" id="UP001138709">
    <property type="component" value="Unassembled WGS sequence"/>
</dbReference>
<accession>A0A9X9X7C0</accession>
<dbReference type="SUPFAM" id="SSF51182">
    <property type="entry name" value="RmlC-like cupins"/>
    <property type="match status" value="1"/>
</dbReference>
<sequence length="134" mass="15001">MEETMAGTTTNHAQGAHYERGLRAFFEYRDLGIRDATGGAFGAHVIRAIPGEHATGQWHTHDLKFQMFFVLKGWVRFEYEDVGVKEFRAGDSCYQPPLVRHREVEHSDDLELLEIVGPAEFATKDVPAPAAAAE</sequence>
<dbReference type="InterPro" id="IPR014710">
    <property type="entry name" value="RmlC-like_jellyroll"/>
</dbReference>
<dbReference type="CDD" id="cd06980">
    <property type="entry name" value="cupin_bxe_c0505"/>
    <property type="match status" value="1"/>
</dbReference>
<name>A0A9X9X7C0_9PROT</name>
<feature type="domain" description="Cupin type-2" evidence="1">
    <location>
        <begin position="50"/>
        <end position="114"/>
    </location>
</feature>
<evidence type="ECO:0000259" key="1">
    <source>
        <dbReference type="Pfam" id="PF07883"/>
    </source>
</evidence>
<comment type="caution">
    <text evidence="2">The sequence shown here is derived from an EMBL/GenBank/DDBJ whole genome shotgun (WGS) entry which is preliminary data.</text>
</comment>
<organism evidence="2 3">
    <name type="scientific">Neoroseomonas eburnea</name>
    <dbReference type="NCBI Taxonomy" id="1346889"/>
    <lineage>
        <taxon>Bacteria</taxon>
        <taxon>Pseudomonadati</taxon>
        <taxon>Pseudomonadota</taxon>
        <taxon>Alphaproteobacteria</taxon>
        <taxon>Acetobacterales</taxon>
        <taxon>Acetobacteraceae</taxon>
        <taxon>Neoroseomonas</taxon>
    </lineage>
</organism>
<gene>
    <name evidence="2" type="ORF">GXW74_03850</name>
</gene>
<dbReference type="AlphaFoldDB" id="A0A9X9X7C0"/>